<dbReference type="Pfam" id="PF13302">
    <property type="entry name" value="Acetyltransf_3"/>
    <property type="match status" value="1"/>
</dbReference>
<evidence type="ECO:0000259" key="1">
    <source>
        <dbReference type="PROSITE" id="PS51186"/>
    </source>
</evidence>
<organism evidence="2 3">
    <name type="scientific">Actinocorallia longicatena</name>
    <dbReference type="NCBI Taxonomy" id="111803"/>
    <lineage>
        <taxon>Bacteria</taxon>
        <taxon>Bacillati</taxon>
        <taxon>Actinomycetota</taxon>
        <taxon>Actinomycetes</taxon>
        <taxon>Streptosporangiales</taxon>
        <taxon>Thermomonosporaceae</taxon>
        <taxon>Actinocorallia</taxon>
    </lineage>
</organism>
<name>A0ABP6QFU5_9ACTN</name>
<reference evidence="3" key="1">
    <citation type="journal article" date="2019" name="Int. J. Syst. Evol. Microbiol.">
        <title>The Global Catalogue of Microorganisms (GCM) 10K type strain sequencing project: providing services to taxonomists for standard genome sequencing and annotation.</title>
        <authorList>
            <consortium name="The Broad Institute Genomics Platform"/>
            <consortium name="The Broad Institute Genome Sequencing Center for Infectious Disease"/>
            <person name="Wu L."/>
            <person name="Ma J."/>
        </authorList>
    </citation>
    <scope>NUCLEOTIDE SEQUENCE [LARGE SCALE GENOMIC DNA]</scope>
    <source>
        <strain evidence="3">JCM 9377</strain>
    </source>
</reference>
<dbReference type="PROSITE" id="PS51186">
    <property type="entry name" value="GNAT"/>
    <property type="match status" value="1"/>
</dbReference>
<dbReference type="EMBL" id="BAAAUV010000017">
    <property type="protein sequence ID" value="GAA3227427.1"/>
    <property type="molecule type" value="Genomic_DNA"/>
</dbReference>
<gene>
    <name evidence="2" type="ORF">GCM10010468_56230</name>
</gene>
<dbReference type="SUPFAM" id="SSF55729">
    <property type="entry name" value="Acyl-CoA N-acyltransferases (Nat)"/>
    <property type="match status" value="1"/>
</dbReference>
<dbReference type="Proteomes" id="UP001501237">
    <property type="component" value="Unassembled WGS sequence"/>
</dbReference>
<evidence type="ECO:0000313" key="3">
    <source>
        <dbReference type="Proteomes" id="UP001501237"/>
    </source>
</evidence>
<protein>
    <recommendedName>
        <fullName evidence="1">N-acetyltransferase domain-containing protein</fullName>
    </recommendedName>
</protein>
<evidence type="ECO:0000313" key="2">
    <source>
        <dbReference type="EMBL" id="GAA3227427.1"/>
    </source>
</evidence>
<comment type="caution">
    <text evidence="2">The sequence shown here is derived from an EMBL/GenBank/DDBJ whole genome shotgun (WGS) entry which is preliminary data.</text>
</comment>
<proteinExistence type="predicted"/>
<feature type="domain" description="N-acetyltransferase" evidence="1">
    <location>
        <begin position="5"/>
        <end position="164"/>
    </location>
</feature>
<accession>A0ABP6QFU5</accession>
<sequence length="168" mass="18858">MTGVDVLREPTEDDLDAVRRWRNHPQVRAASFTTHEISAEEHRRWWTAVRSDPSRRVLVYEHRSVPSGVVTFSGLDGDAPEWGFWLDLDGLGDALMPAWIGLERAAVDHAFTVLAVPALHGEVLAGNAAVLALHRRTGFRESGRHIRRINGIDQEVVRLVLTREETPS</sequence>
<keyword evidence="3" id="KW-1185">Reference proteome</keyword>
<dbReference type="Gene3D" id="3.40.630.30">
    <property type="match status" value="1"/>
</dbReference>
<dbReference type="InterPro" id="IPR000182">
    <property type="entry name" value="GNAT_dom"/>
</dbReference>
<dbReference type="InterPro" id="IPR016181">
    <property type="entry name" value="Acyl_CoA_acyltransferase"/>
</dbReference>